<dbReference type="InterPro" id="IPR015414">
    <property type="entry name" value="TMEM64"/>
</dbReference>
<reference evidence="8 9" key="1">
    <citation type="journal article" date="2009" name="Science">
        <title>Green evolution and dynamic adaptations revealed by genomes of the marine picoeukaryotes Micromonas.</title>
        <authorList>
            <person name="Worden A.Z."/>
            <person name="Lee J.H."/>
            <person name="Mock T."/>
            <person name="Rouze P."/>
            <person name="Simmons M.P."/>
            <person name="Aerts A.L."/>
            <person name="Allen A.E."/>
            <person name="Cuvelier M.L."/>
            <person name="Derelle E."/>
            <person name="Everett M.V."/>
            <person name="Foulon E."/>
            <person name="Grimwood J."/>
            <person name="Gundlach H."/>
            <person name="Henrissat B."/>
            <person name="Napoli C."/>
            <person name="McDonald S.M."/>
            <person name="Parker M.S."/>
            <person name="Rombauts S."/>
            <person name="Salamov A."/>
            <person name="Von Dassow P."/>
            <person name="Badger J.H."/>
            <person name="Coutinho P.M."/>
            <person name="Demir E."/>
            <person name="Dubchak I."/>
            <person name="Gentemann C."/>
            <person name="Eikrem W."/>
            <person name="Gready J.E."/>
            <person name="John U."/>
            <person name="Lanier W."/>
            <person name="Lindquist E.A."/>
            <person name="Lucas S."/>
            <person name="Mayer K.F."/>
            <person name="Moreau H."/>
            <person name="Not F."/>
            <person name="Otillar R."/>
            <person name="Panaud O."/>
            <person name="Pangilinan J."/>
            <person name="Paulsen I."/>
            <person name="Piegu B."/>
            <person name="Poliakov A."/>
            <person name="Robbens S."/>
            <person name="Schmutz J."/>
            <person name="Toulza E."/>
            <person name="Wyss T."/>
            <person name="Zelensky A."/>
            <person name="Zhou K."/>
            <person name="Armbrust E.V."/>
            <person name="Bhattacharya D."/>
            <person name="Goodenough U.W."/>
            <person name="Van de Peer Y."/>
            <person name="Grigoriev I.V."/>
        </authorList>
    </citation>
    <scope>NUCLEOTIDE SEQUENCE [LARGE SCALE GENOMIC DNA]</scope>
    <source>
        <strain evidence="9">RCC299 / NOUM17</strain>
    </source>
</reference>
<dbReference type="PANTHER" id="PTHR12677">
    <property type="entry name" value="GOLGI APPARATUS MEMBRANE PROTEIN TVP38-RELATED"/>
    <property type="match status" value="1"/>
</dbReference>
<evidence type="ECO:0000313" key="8">
    <source>
        <dbReference type="EMBL" id="ACO69341.1"/>
    </source>
</evidence>
<dbReference type="KEGG" id="mis:MICPUN_60457"/>
<evidence type="ECO:0000256" key="4">
    <source>
        <dbReference type="ARBA" id="ARBA00022989"/>
    </source>
</evidence>
<accession>C1FFB5</accession>
<feature type="transmembrane region" description="Helical" evidence="6">
    <location>
        <begin position="232"/>
        <end position="250"/>
    </location>
</feature>
<protein>
    <recommendedName>
        <fullName evidence="7">VTT domain-containing protein</fullName>
    </recommendedName>
</protein>
<keyword evidence="5 6" id="KW-0472">Membrane</keyword>
<organism evidence="8 9">
    <name type="scientific">Micromonas commoda (strain RCC299 / NOUM17 / CCMP2709)</name>
    <name type="common">Picoplanktonic green alga</name>
    <dbReference type="NCBI Taxonomy" id="296587"/>
    <lineage>
        <taxon>Eukaryota</taxon>
        <taxon>Viridiplantae</taxon>
        <taxon>Chlorophyta</taxon>
        <taxon>Mamiellophyceae</taxon>
        <taxon>Mamiellales</taxon>
        <taxon>Mamiellaceae</taxon>
        <taxon>Micromonas</taxon>
    </lineage>
</organism>
<dbReference type="Proteomes" id="UP000002009">
    <property type="component" value="Chromosome 8"/>
</dbReference>
<dbReference type="eggNOG" id="KOG3140">
    <property type="taxonomic scope" value="Eukaryota"/>
</dbReference>
<dbReference type="AlphaFoldDB" id="C1FFB5"/>
<dbReference type="EMBL" id="CP001575">
    <property type="protein sequence ID" value="ACO69341.1"/>
    <property type="molecule type" value="Genomic_DNA"/>
</dbReference>
<feature type="transmembrane region" description="Helical" evidence="6">
    <location>
        <begin position="189"/>
        <end position="211"/>
    </location>
</feature>
<gene>
    <name evidence="8" type="ORF">MICPUN_60457</name>
</gene>
<name>C1FFB5_MICCC</name>
<evidence type="ECO:0000256" key="3">
    <source>
        <dbReference type="ARBA" id="ARBA00022692"/>
    </source>
</evidence>
<proteinExistence type="predicted"/>
<dbReference type="GeneID" id="8245434"/>
<dbReference type="InterPro" id="IPR032816">
    <property type="entry name" value="VTT_dom"/>
</dbReference>
<dbReference type="OrthoDB" id="10249920at2759"/>
<evidence type="ECO:0000256" key="2">
    <source>
        <dbReference type="ARBA" id="ARBA00022475"/>
    </source>
</evidence>
<evidence type="ECO:0000256" key="6">
    <source>
        <dbReference type="SAM" id="Phobius"/>
    </source>
</evidence>
<evidence type="ECO:0000256" key="1">
    <source>
        <dbReference type="ARBA" id="ARBA00004651"/>
    </source>
</evidence>
<evidence type="ECO:0000256" key="5">
    <source>
        <dbReference type="ARBA" id="ARBA00023136"/>
    </source>
</evidence>
<sequence>MSGGGAELASRSKNAGGVISRAKTGLQRLARRMALLVALTCVVLFALRALLNFDVSGATYGLIAWLRDDINVSTGCMVLVIATAVATPLMLSTTPINIGAGAVYGVVLGTFVTLVGHVAGAWICYVWSRWWARDWIARKMRSSETLTALNHALAKGGAGIVMLSRLSPLFPFAMCSFCFGACNVGTWDYLMGTTVGLAPSTLMLSWVGVTIQSYSKKGATQEGHSAADYRRLWGVILLTVVSSVLLGWRVKAVIKAQAREAERSGLVIGTAGVGGTPGKGRGTTGLKRLTESRMGAKGGALSRGNSGERLLVAAAV</sequence>
<dbReference type="PANTHER" id="PTHR12677:SF59">
    <property type="entry name" value="GOLGI APPARATUS MEMBRANE PROTEIN TVP38-RELATED"/>
    <property type="match status" value="1"/>
</dbReference>
<feature type="transmembrane region" description="Helical" evidence="6">
    <location>
        <begin position="70"/>
        <end position="91"/>
    </location>
</feature>
<keyword evidence="9" id="KW-1185">Reference proteome</keyword>
<comment type="subcellular location">
    <subcellularLocation>
        <location evidence="1">Cell membrane</location>
        <topology evidence="1">Multi-pass membrane protein</topology>
    </subcellularLocation>
</comment>
<feature type="domain" description="VTT" evidence="7">
    <location>
        <begin position="94"/>
        <end position="208"/>
    </location>
</feature>
<keyword evidence="4 6" id="KW-1133">Transmembrane helix</keyword>
<dbReference type="InParanoid" id="C1FFB5"/>
<evidence type="ECO:0000313" key="9">
    <source>
        <dbReference type="Proteomes" id="UP000002009"/>
    </source>
</evidence>
<feature type="transmembrane region" description="Helical" evidence="6">
    <location>
        <begin position="103"/>
        <end position="128"/>
    </location>
</feature>
<feature type="transmembrane region" description="Helical" evidence="6">
    <location>
        <begin position="33"/>
        <end position="50"/>
    </location>
</feature>
<dbReference type="Pfam" id="PF09335">
    <property type="entry name" value="VTT_dom"/>
    <property type="match status" value="1"/>
</dbReference>
<dbReference type="OMA" id="MWWLVVY"/>
<dbReference type="GO" id="GO:0005886">
    <property type="term" value="C:plasma membrane"/>
    <property type="evidence" value="ECO:0007669"/>
    <property type="project" value="UniProtKB-SubCell"/>
</dbReference>
<keyword evidence="2" id="KW-1003">Cell membrane</keyword>
<keyword evidence="3 6" id="KW-0812">Transmembrane</keyword>
<evidence type="ECO:0000259" key="7">
    <source>
        <dbReference type="Pfam" id="PF09335"/>
    </source>
</evidence>
<dbReference type="RefSeq" id="XP_002508083.1">
    <property type="nucleotide sequence ID" value="XM_002508037.1"/>
</dbReference>
<dbReference type="STRING" id="296587.C1FFB5"/>